<keyword evidence="3" id="KW-0378">Hydrolase</keyword>
<dbReference type="Proteomes" id="UP000460157">
    <property type="component" value="Unassembled WGS sequence"/>
</dbReference>
<dbReference type="GO" id="GO:0006508">
    <property type="term" value="P:proteolysis"/>
    <property type="evidence" value="ECO:0007669"/>
    <property type="project" value="UniProtKB-KW"/>
</dbReference>
<feature type="chain" id="PRO_5029827397" evidence="5">
    <location>
        <begin position="37"/>
        <end position="184"/>
    </location>
</feature>
<feature type="signal peptide" evidence="5">
    <location>
        <begin position="1"/>
        <end position="36"/>
    </location>
</feature>
<sequence>MVDSESTSSATLRSRVFVVLASLVLVLIGGAAPAQASHGGGANSGILYTPHWTVCQHQGNHVAVAWAMNQIADGTPVTTTHRVCRSSYNVGVNRASYPESWFGSVSCGGGVSNGICNSRKNIRLNSRTLMTAQQWRKTALHEFGHVAGLGHRNTNSSAMTSGSSPPISQYLDAHDRAMIRNAYQ</sequence>
<reference evidence="7 8" key="1">
    <citation type="submission" date="2019-12" db="EMBL/GenBank/DDBJ databases">
        <title>Nesterenkonia muleiensis sp. nov., a novel actinobacterium isolated from sap of Populus euphratica.</title>
        <authorList>
            <person name="Wang R."/>
        </authorList>
    </citation>
    <scope>NUCLEOTIDE SEQUENCE [LARGE SCALE GENOMIC DNA]</scope>
    <source>
        <strain evidence="7 8">F10</strain>
    </source>
</reference>
<keyword evidence="2" id="KW-0479">Metal-binding</keyword>
<dbReference type="GO" id="GO:0031012">
    <property type="term" value="C:extracellular matrix"/>
    <property type="evidence" value="ECO:0007669"/>
    <property type="project" value="InterPro"/>
</dbReference>
<keyword evidence="8" id="KW-1185">Reference proteome</keyword>
<dbReference type="Gene3D" id="3.40.390.10">
    <property type="entry name" value="Collagenase (Catalytic Domain)"/>
    <property type="match status" value="1"/>
</dbReference>
<feature type="domain" description="Peptidase M10 metallopeptidase" evidence="6">
    <location>
        <begin position="131"/>
        <end position="183"/>
    </location>
</feature>
<evidence type="ECO:0000256" key="1">
    <source>
        <dbReference type="ARBA" id="ARBA00022670"/>
    </source>
</evidence>
<organism evidence="7 8">
    <name type="scientific">Nesterenkonia alkaliphila</name>
    <dbReference type="NCBI Taxonomy" id="1463631"/>
    <lineage>
        <taxon>Bacteria</taxon>
        <taxon>Bacillati</taxon>
        <taxon>Actinomycetota</taxon>
        <taxon>Actinomycetes</taxon>
        <taxon>Micrococcales</taxon>
        <taxon>Micrococcaceae</taxon>
        <taxon>Nesterenkonia</taxon>
    </lineage>
</organism>
<dbReference type="InterPro" id="IPR024079">
    <property type="entry name" value="MetalloPept_cat_dom_sf"/>
</dbReference>
<keyword evidence="7" id="KW-0482">Metalloprotease</keyword>
<evidence type="ECO:0000313" key="8">
    <source>
        <dbReference type="Proteomes" id="UP000460157"/>
    </source>
</evidence>
<dbReference type="GO" id="GO:0004222">
    <property type="term" value="F:metalloendopeptidase activity"/>
    <property type="evidence" value="ECO:0007669"/>
    <property type="project" value="InterPro"/>
</dbReference>
<evidence type="ECO:0000256" key="4">
    <source>
        <dbReference type="ARBA" id="ARBA00022833"/>
    </source>
</evidence>
<evidence type="ECO:0000313" key="7">
    <source>
        <dbReference type="EMBL" id="MVT26624.1"/>
    </source>
</evidence>
<dbReference type="GO" id="GO:0008270">
    <property type="term" value="F:zinc ion binding"/>
    <property type="evidence" value="ECO:0007669"/>
    <property type="project" value="InterPro"/>
</dbReference>
<dbReference type="SUPFAM" id="SSF55486">
    <property type="entry name" value="Metalloproteases ('zincins'), catalytic domain"/>
    <property type="match status" value="1"/>
</dbReference>
<dbReference type="Pfam" id="PF00413">
    <property type="entry name" value="Peptidase_M10"/>
    <property type="match status" value="1"/>
</dbReference>
<comment type="caution">
    <text evidence="7">The sequence shown here is derived from an EMBL/GenBank/DDBJ whole genome shotgun (WGS) entry which is preliminary data.</text>
</comment>
<gene>
    <name evidence="7" type="ORF">GNZ21_09690</name>
</gene>
<keyword evidence="4" id="KW-0862">Zinc</keyword>
<evidence type="ECO:0000256" key="3">
    <source>
        <dbReference type="ARBA" id="ARBA00022801"/>
    </source>
</evidence>
<dbReference type="RefSeq" id="WP_373868449.1">
    <property type="nucleotide sequence ID" value="NZ_BMFX01000017.1"/>
</dbReference>
<keyword evidence="5" id="KW-0732">Signal</keyword>
<evidence type="ECO:0000259" key="6">
    <source>
        <dbReference type="Pfam" id="PF00413"/>
    </source>
</evidence>
<dbReference type="AlphaFoldDB" id="A0A7K1UJP9"/>
<evidence type="ECO:0000256" key="5">
    <source>
        <dbReference type="SAM" id="SignalP"/>
    </source>
</evidence>
<protein>
    <submittedName>
        <fullName evidence="7">Matrixin family metalloprotease</fullName>
    </submittedName>
</protein>
<proteinExistence type="predicted"/>
<keyword evidence="1 7" id="KW-0645">Protease</keyword>
<name>A0A7K1UJP9_9MICC</name>
<dbReference type="EMBL" id="WRPM01000069">
    <property type="protein sequence ID" value="MVT26624.1"/>
    <property type="molecule type" value="Genomic_DNA"/>
</dbReference>
<accession>A0A7K1UJP9</accession>
<evidence type="ECO:0000256" key="2">
    <source>
        <dbReference type="ARBA" id="ARBA00022723"/>
    </source>
</evidence>
<dbReference type="InterPro" id="IPR001818">
    <property type="entry name" value="Pept_M10_metallopeptidase"/>
</dbReference>